<dbReference type="PROSITE" id="PS50110">
    <property type="entry name" value="RESPONSE_REGULATORY"/>
    <property type="match status" value="1"/>
</dbReference>
<dbReference type="Gene3D" id="3.40.50.2300">
    <property type="match status" value="1"/>
</dbReference>
<proteinExistence type="predicted"/>
<dbReference type="InterPro" id="IPR011006">
    <property type="entry name" value="CheY-like_superfamily"/>
</dbReference>
<name>A0ABX7W9H5_9GAMM</name>
<dbReference type="EMBL" id="CP053381">
    <property type="protein sequence ID" value="QTP56989.1"/>
    <property type="molecule type" value="Genomic_DNA"/>
</dbReference>
<dbReference type="PANTHER" id="PTHR45228">
    <property type="entry name" value="CYCLIC DI-GMP PHOSPHODIESTERASE TM_0186-RELATED"/>
    <property type="match status" value="1"/>
</dbReference>
<evidence type="ECO:0000259" key="4">
    <source>
        <dbReference type="PROSITE" id="PS51832"/>
    </source>
</evidence>
<evidence type="ECO:0000256" key="1">
    <source>
        <dbReference type="PROSITE-ProRule" id="PRU00169"/>
    </source>
</evidence>
<reference evidence="5 6" key="1">
    <citation type="journal article" date="2021" name="Front. Microbiol.">
        <title>Aerobic Denitrification and Heterotrophic Sulfur Oxidation in the Genus Halomonas Revealed by Six Novel Species Characterizations and Genome-Based Analysis.</title>
        <authorList>
            <person name="Wang L."/>
            <person name="Shao Z."/>
        </authorList>
    </citation>
    <scope>NUCLEOTIDE SEQUENCE [LARGE SCALE GENOMIC DNA]</scope>
    <source>
        <strain evidence="5 6">MCCC 1A11059</strain>
    </source>
</reference>
<accession>A0ABX7W9H5</accession>
<sequence>MPAQADPEPVTLLLVLEDTETLSSLSDIGEQEGLRVLHAESAQDALAILELEPVDMVLCDALTPGLDGHEVLELIQERWPDCIRLLMTDVSSGLEEALRAIDEGHVYGFIPKPWHEERLRLLLRRSREHLGTQREWMQREMALLEQNQDLIALNAALEQRIEATQQELKQTAEMLDKTYDELLHMHVTTARVIGDLLHHRLPRHLQTNEQVYALVTAFCETHALDHTLQQDLQLAAALYNIGKLTWDDHLLATPSEQLSANERTAYQHYPVSGENHLMAMPQLKRAAKFVRHHRERWNGNGFPDRLEGSDIPYGSRLLGLAVDFIELQRGMVLPREVPRPQALALLRKFAGRIYDPELCHDFVKLCVEKAPDLQTSGKAVISLETSQVKPGMILAQDIYSASGMLLLHEGKRLDQHLMDKLKNFEEIEGRNYTVLVYRP</sequence>
<evidence type="ECO:0000313" key="5">
    <source>
        <dbReference type="EMBL" id="QTP56989.1"/>
    </source>
</evidence>
<evidence type="ECO:0000256" key="2">
    <source>
        <dbReference type="SAM" id="Coils"/>
    </source>
</evidence>
<dbReference type="SMART" id="SM00448">
    <property type="entry name" value="REC"/>
    <property type="match status" value="1"/>
</dbReference>
<keyword evidence="2" id="KW-0175">Coiled coil</keyword>
<dbReference type="InterPro" id="IPR052020">
    <property type="entry name" value="Cyclic_di-GMP/3'3'-cGAMP_PDE"/>
</dbReference>
<gene>
    <name evidence="5" type="ORF">HNO51_05605</name>
</gene>
<dbReference type="PANTHER" id="PTHR45228:SF8">
    <property type="entry name" value="TWO-COMPONENT RESPONSE REGULATOR-RELATED"/>
    <property type="match status" value="1"/>
</dbReference>
<feature type="domain" description="HD-GYP" evidence="4">
    <location>
        <begin position="175"/>
        <end position="378"/>
    </location>
</feature>
<dbReference type="Proteomes" id="UP000671868">
    <property type="component" value="Chromosome"/>
</dbReference>
<protein>
    <submittedName>
        <fullName evidence="5">Response regulator</fullName>
    </submittedName>
</protein>
<feature type="coiled-coil region" evidence="2">
    <location>
        <begin position="147"/>
        <end position="181"/>
    </location>
</feature>
<dbReference type="SUPFAM" id="SSF109604">
    <property type="entry name" value="HD-domain/PDEase-like"/>
    <property type="match status" value="1"/>
</dbReference>
<feature type="domain" description="Response regulatory" evidence="3">
    <location>
        <begin position="11"/>
        <end position="127"/>
    </location>
</feature>
<dbReference type="Pfam" id="PF13487">
    <property type="entry name" value="HD_5"/>
    <property type="match status" value="1"/>
</dbReference>
<dbReference type="SUPFAM" id="SSF52172">
    <property type="entry name" value="CheY-like"/>
    <property type="match status" value="1"/>
</dbReference>
<keyword evidence="6" id="KW-1185">Reference proteome</keyword>
<evidence type="ECO:0000313" key="6">
    <source>
        <dbReference type="Proteomes" id="UP000671868"/>
    </source>
</evidence>
<evidence type="ECO:0000259" key="3">
    <source>
        <dbReference type="PROSITE" id="PS50110"/>
    </source>
</evidence>
<keyword evidence="1" id="KW-0597">Phosphoprotein</keyword>
<dbReference type="Gene3D" id="1.10.3210.10">
    <property type="entry name" value="Hypothetical protein af1432"/>
    <property type="match status" value="1"/>
</dbReference>
<dbReference type="PROSITE" id="PS51832">
    <property type="entry name" value="HD_GYP"/>
    <property type="match status" value="1"/>
</dbReference>
<organism evidence="5 6">
    <name type="scientific">Billgrantia sulfidoxydans</name>
    <dbReference type="NCBI Taxonomy" id="2733484"/>
    <lineage>
        <taxon>Bacteria</taxon>
        <taxon>Pseudomonadati</taxon>
        <taxon>Pseudomonadota</taxon>
        <taxon>Gammaproteobacteria</taxon>
        <taxon>Oceanospirillales</taxon>
        <taxon>Halomonadaceae</taxon>
        <taxon>Billgrantia</taxon>
    </lineage>
</organism>
<feature type="modified residue" description="4-aspartylphosphate" evidence="1">
    <location>
        <position position="60"/>
    </location>
</feature>
<dbReference type="InterPro" id="IPR037522">
    <property type="entry name" value="HD_GYP_dom"/>
</dbReference>
<dbReference type="InterPro" id="IPR001789">
    <property type="entry name" value="Sig_transdc_resp-reg_receiver"/>
</dbReference>
<dbReference type="Pfam" id="PF00072">
    <property type="entry name" value="Response_reg"/>
    <property type="match status" value="1"/>
</dbReference>